<keyword evidence="2" id="KW-1185">Reference proteome</keyword>
<gene>
    <name evidence="1" type="ORF">JMJ56_32615</name>
</gene>
<accession>A0ABS1UDG8</accession>
<dbReference type="EMBL" id="JAETWB010000105">
    <property type="protein sequence ID" value="MBL6082703.1"/>
    <property type="molecule type" value="Genomic_DNA"/>
</dbReference>
<sequence>MSYRGSVDSLSVEGSAGWIFDGVTGEPVVVQAIYNGRIIGETLADRHRHDLAAAGLGDGRCGFEMNFSETVDPILLPFVAVKPRGGDVELPRTNFTSFADYFRVLHARSPGAGRHRSVFGGLWTDRTDAQRVLQGRVASGATPADLATALKALILDGSMMLKSVLAPVGFSPNELALINLLDADLPIDPQADTNARRLLEAMPGLVFRDTALRAMRAVLDDNPLAYRVVLSRGPVGAFRQPSAMERLTSPAETVALVACAGSEPVLVDVVRDSHQLPEFTVSGESRWTSADAAAGIELAVGHALSVETVEVGPMDLLMVGPGTLYRLRAPEGSTAVTTLCAPARVSPVNFVAGRGGALALRHFSGAMLMV</sequence>
<reference evidence="1 2" key="1">
    <citation type="submission" date="2021-01" db="EMBL/GenBank/DDBJ databases">
        <title>Belnapia mucosa sp. nov. and Belnapia arida sp. nov., isolated from the Tabernas Desert (Almeria, Spain).</title>
        <authorList>
            <person name="Molina-Menor E."/>
            <person name="Vidal-Verdu A."/>
            <person name="Calonge A."/>
            <person name="Satari L."/>
            <person name="Pereto J."/>
            <person name="Porcar M."/>
        </authorList>
    </citation>
    <scope>NUCLEOTIDE SEQUENCE [LARGE SCALE GENOMIC DNA]</scope>
    <source>
        <strain evidence="1 2">T18</strain>
    </source>
</reference>
<protein>
    <submittedName>
        <fullName evidence="1">Uncharacterized protein</fullName>
    </submittedName>
</protein>
<evidence type="ECO:0000313" key="1">
    <source>
        <dbReference type="EMBL" id="MBL6082703.1"/>
    </source>
</evidence>
<dbReference type="Proteomes" id="UP000660885">
    <property type="component" value="Unassembled WGS sequence"/>
</dbReference>
<dbReference type="RefSeq" id="WP_202836034.1">
    <property type="nucleotide sequence ID" value="NZ_JAETWB010000105.1"/>
</dbReference>
<name>A0ABS1UDG8_9PROT</name>
<organism evidence="1 2">
    <name type="scientific">Belnapia arida</name>
    <dbReference type="NCBI Taxonomy" id="2804533"/>
    <lineage>
        <taxon>Bacteria</taxon>
        <taxon>Pseudomonadati</taxon>
        <taxon>Pseudomonadota</taxon>
        <taxon>Alphaproteobacteria</taxon>
        <taxon>Acetobacterales</taxon>
        <taxon>Roseomonadaceae</taxon>
        <taxon>Belnapia</taxon>
    </lineage>
</organism>
<evidence type="ECO:0000313" key="2">
    <source>
        <dbReference type="Proteomes" id="UP000660885"/>
    </source>
</evidence>
<proteinExistence type="predicted"/>
<comment type="caution">
    <text evidence="1">The sequence shown here is derived from an EMBL/GenBank/DDBJ whole genome shotgun (WGS) entry which is preliminary data.</text>
</comment>